<dbReference type="Pfam" id="PF01872">
    <property type="entry name" value="RibD_C"/>
    <property type="match status" value="1"/>
</dbReference>
<evidence type="ECO:0000313" key="7">
    <source>
        <dbReference type="Proteomes" id="UP001596180"/>
    </source>
</evidence>
<feature type="domain" description="Bacterial bifunctional deaminase-reductase C-terminal" evidence="5">
    <location>
        <begin position="50"/>
        <end position="246"/>
    </location>
</feature>
<dbReference type="PANTHER" id="PTHR38011:SF7">
    <property type="entry name" value="2,5-DIAMINO-6-RIBOSYLAMINO-4(3H)-PYRIMIDINONE 5'-PHOSPHATE REDUCTASE"/>
    <property type="match status" value="1"/>
</dbReference>
<dbReference type="Proteomes" id="UP001596180">
    <property type="component" value="Unassembled WGS sequence"/>
</dbReference>
<gene>
    <name evidence="6" type="ORF">ACFPZI_25785</name>
</gene>
<keyword evidence="7" id="KW-1185">Reference proteome</keyword>
<dbReference type="EMBL" id="JBHSOA010000061">
    <property type="protein sequence ID" value="MFC5855070.1"/>
    <property type="molecule type" value="Genomic_DNA"/>
</dbReference>
<evidence type="ECO:0000256" key="2">
    <source>
        <dbReference type="ARBA" id="ARBA00022857"/>
    </source>
</evidence>
<sequence length="306" mass="32426">MAGPDSAFTAPVPHAEPLVRLYEEPGLHRWSLPPALAALYGGGLGFPEPCLYANFVASLDGVVALGPEYPSSGSTISGREPADRFVMGLLRACADAVLIGAGTLRASPRHRWTPEHVYPAAAADFALLRRQRRRAAAPELVVVTASGNLPAEHPALQTGALIATTTQGAGRLTRNLPPTCAILALGDGPTLSIPQVLGIIRARGHATILSEAGPHLVGELVGTGILNELFLTLSPVLAGRAGTIRHGLIAGLELLPTRHETVGLISVRRRASYLFLRYRLPRRHPWAGDRRPGHTGVARRAEPRAP</sequence>
<dbReference type="Gene3D" id="3.40.430.10">
    <property type="entry name" value="Dihydrofolate Reductase, subunit A"/>
    <property type="match status" value="1"/>
</dbReference>
<organism evidence="6 7">
    <name type="scientific">Streptomyces chlorus</name>
    <dbReference type="NCBI Taxonomy" id="887452"/>
    <lineage>
        <taxon>Bacteria</taxon>
        <taxon>Bacillati</taxon>
        <taxon>Actinomycetota</taxon>
        <taxon>Actinomycetes</taxon>
        <taxon>Kitasatosporales</taxon>
        <taxon>Streptomycetaceae</taxon>
        <taxon>Streptomyces</taxon>
    </lineage>
</organism>
<reference evidence="7" key="1">
    <citation type="journal article" date="2019" name="Int. J. Syst. Evol. Microbiol.">
        <title>The Global Catalogue of Microorganisms (GCM) 10K type strain sequencing project: providing services to taxonomists for standard genome sequencing and annotation.</title>
        <authorList>
            <consortium name="The Broad Institute Genomics Platform"/>
            <consortium name="The Broad Institute Genome Sequencing Center for Infectious Disease"/>
            <person name="Wu L."/>
            <person name="Ma J."/>
        </authorList>
    </citation>
    <scope>NUCLEOTIDE SEQUENCE [LARGE SCALE GENOMIC DNA]</scope>
    <source>
        <strain evidence="7">JCM 10411</strain>
    </source>
</reference>
<evidence type="ECO:0000256" key="3">
    <source>
        <dbReference type="ARBA" id="ARBA00023002"/>
    </source>
</evidence>
<evidence type="ECO:0000259" key="5">
    <source>
        <dbReference type="Pfam" id="PF01872"/>
    </source>
</evidence>
<protein>
    <submittedName>
        <fullName evidence="6">RibD family protein</fullName>
    </submittedName>
</protein>
<dbReference type="SUPFAM" id="SSF53597">
    <property type="entry name" value="Dihydrofolate reductase-like"/>
    <property type="match status" value="1"/>
</dbReference>
<dbReference type="PANTHER" id="PTHR38011">
    <property type="entry name" value="DIHYDROFOLATE REDUCTASE FAMILY PROTEIN (AFU_ORTHOLOGUE AFUA_8G06820)"/>
    <property type="match status" value="1"/>
</dbReference>
<keyword evidence="3" id="KW-0560">Oxidoreductase</keyword>
<dbReference type="RefSeq" id="WP_381367419.1">
    <property type="nucleotide sequence ID" value="NZ_JBHSOA010000061.1"/>
</dbReference>
<dbReference type="InterPro" id="IPR002734">
    <property type="entry name" value="RibDG_C"/>
</dbReference>
<evidence type="ECO:0000256" key="4">
    <source>
        <dbReference type="SAM" id="MobiDB-lite"/>
    </source>
</evidence>
<keyword evidence="2" id="KW-0521">NADP</keyword>
<dbReference type="InterPro" id="IPR024072">
    <property type="entry name" value="DHFR-like_dom_sf"/>
</dbReference>
<comment type="pathway">
    <text evidence="1">Cofactor biosynthesis; riboflavin biosynthesis.</text>
</comment>
<feature type="region of interest" description="Disordered" evidence="4">
    <location>
        <begin position="287"/>
        <end position="306"/>
    </location>
</feature>
<proteinExistence type="predicted"/>
<dbReference type="InterPro" id="IPR050765">
    <property type="entry name" value="Riboflavin_Biosynth_HTPR"/>
</dbReference>
<evidence type="ECO:0000313" key="6">
    <source>
        <dbReference type="EMBL" id="MFC5855070.1"/>
    </source>
</evidence>
<name>A0ABW1E3U5_9ACTN</name>
<evidence type="ECO:0000256" key="1">
    <source>
        <dbReference type="ARBA" id="ARBA00005104"/>
    </source>
</evidence>
<accession>A0ABW1E3U5</accession>
<comment type="caution">
    <text evidence="6">The sequence shown here is derived from an EMBL/GenBank/DDBJ whole genome shotgun (WGS) entry which is preliminary data.</text>
</comment>